<proteinExistence type="predicted"/>
<evidence type="ECO:0000256" key="5">
    <source>
        <dbReference type="SAM" id="MobiDB-lite"/>
    </source>
</evidence>
<dbReference type="PROSITE" id="PS50178">
    <property type="entry name" value="ZF_FYVE"/>
    <property type="match status" value="2"/>
</dbReference>
<dbReference type="STRING" id="6573.A0A210PZD2"/>
<dbReference type="EMBL" id="NEDP02005347">
    <property type="protein sequence ID" value="OWF41856.1"/>
    <property type="molecule type" value="Genomic_DNA"/>
</dbReference>
<dbReference type="PANTHER" id="PTHR23164:SF30">
    <property type="entry name" value="EARLY ENDOSOME ANTIGEN 1"/>
    <property type="match status" value="1"/>
</dbReference>
<keyword evidence="8" id="KW-1185">Reference proteome</keyword>
<organism evidence="7 8">
    <name type="scientific">Mizuhopecten yessoensis</name>
    <name type="common">Japanese scallop</name>
    <name type="synonym">Patinopecten yessoensis</name>
    <dbReference type="NCBI Taxonomy" id="6573"/>
    <lineage>
        <taxon>Eukaryota</taxon>
        <taxon>Metazoa</taxon>
        <taxon>Spiralia</taxon>
        <taxon>Lophotrochozoa</taxon>
        <taxon>Mollusca</taxon>
        <taxon>Bivalvia</taxon>
        <taxon>Autobranchia</taxon>
        <taxon>Pteriomorphia</taxon>
        <taxon>Pectinida</taxon>
        <taxon>Pectinoidea</taxon>
        <taxon>Pectinidae</taxon>
        <taxon>Mizuhopecten</taxon>
    </lineage>
</organism>
<name>A0A210PZD2_MIZYE</name>
<feature type="domain" description="FYVE-type" evidence="6">
    <location>
        <begin position="65"/>
        <end position="120"/>
    </location>
</feature>
<evidence type="ECO:0000256" key="2">
    <source>
        <dbReference type="ARBA" id="ARBA00022771"/>
    </source>
</evidence>
<sequence>MSVSPSGRSPWGFEGEGHSAWTKQVELAGLTADTTASSADSEDKKKEISRKHWKTPGSNCSNKDCKVKLSLIQRAHHCRRCGGTFCENCLQYKRRLNHLANPDPDGKRYKVCQQCFVEGKDNQGVIVSMTSTFLELRTQIKVVQNTSETATKDRSWRNRFDLEVECKRLITGFKLAVGNSELKRSLHEVKTLIAVPNWQKSTYWMMEVKAESCQTCKSKFSLMRKKHHCRLCSRGLCKSCSSKDLLVYIPDEERSNQTEPRLAIIKINGSPTVEPEVSLYLRICKACQEKMVDRQMNKVEKEFMEQRSQDVFTDLIMLHTAVEKIKETAARQLTEYQVIVESLEDNSSHENSDSKSNIKTLAKSQEDVADYLSQLVVKIQHLKKLKPESNSQAILFKNCLKSNCDFYFENLHQFRYQTRKLSESAPPNVLEIIQRTVDTHAIVSTQLYIRQLIYESIHLSETHKVITGEIPDILITVDQTVEEEAKTALVSNGDDWDQHTQVMLTMVGEQIKNHRLIKPSKRLLKKEGSKHAADILKWRCLEVLQQVHVQINMKSANRSFQKSKNVLKDAGEKVKTCQVLIDT</sequence>
<dbReference type="Gene3D" id="3.30.40.10">
    <property type="entry name" value="Zinc/RING finger domain, C3HC4 (zinc finger)"/>
    <property type="match status" value="2"/>
</dbReference>
<gene>
    <name evidence="7" type="ORF">KP79_PYT20876</name>
</gene>
<evidence type="ECO:0000313" key="7">
    <source>
        <dbReference type="EMBL" id="OWF41856.1"/>
    </source>
</evidence>
<keyword evidence="3" id="KW-0862">Zinc</keyword>
<dbReference type="InterPro" id="IPR000306">
    <property type="entry name" value="Znf_FYVE"/>
</dbReference>
<keyword evidence="2 4" id="KW-0863">Zinc-finger</keyword>
<comment type="caution">
    <text evidence="7">The sequence shown here is derived from an EMBL/GenBank/DDBJ whole genome shotgun (WGS) entry which is preliminary data.</text>
</comment>
<evidence type="ECO:0000259" key="6">
    <source>
        <dbReference type="PROSITE" id="PS50178"/>
    </source>
</evidence>
<dbReference type="GO" id="GO:0008270">
    <property type="term" value="F:zinc ion binding"/>
    <property type="evidence" value="ECO:0007669"/>
    <property type="project" value="UniProtKB-KW"/>
</dbReference>
<dbReference type="Proteomes" id="UP000242188">
    <property type="component" value="Unassembled WGS sequence"/>
</dbReference>
<feature type="region of interest" description="Disordered" evidence="5">
    <location>
        <begin position="32"/>
        <end position="53"/>
    </location>
</feature>
<accession>A0A210PZD2</accession>
<evidence type="ECO:0000256" key="4">
    <source>
        <dbReference type="PROSITE-ProRule" id="PRU00091"/>
    </source>
</evidence>
<protein>
    <submittedName>
        <fullName evidence="7">Vacuolar segregation protein PEP7</fullName>
    </submittedName>
</protein>
<reference evidence="7 8" key="1">
    <citation type="journal article" date="2017" name="Nat. Ecol. Evol.">
        <title>Scallop genome provides insights into evolution of bilaterian karyotype and development.</title>
        <authorList>
            <person name="Wang S."/>
            <person name="Zhang J."/>
            <person name="Jiao W."/>
            <person name="Li J."/>
            <person name="Xun X."/>
            <person name="Sun Y."/>
            <person name="Guo X."/>
            <person name="Huan P."/>
            <person name="Dong B."/>
            <person name="Zhang L."/>
            <person name="Hu X."/>
            <person name="Sun X."/>
            <person name="Wang J."/>
            <person name="Zhao C."/>
            <person name="Wang Y."/>
            <person name="Wang D."/>
            <person name="Huang X."/>
            <person name="Wang R."/>
            <person name="Lv J."/>
            <person name="Li Y."/>
            <person name="Zhang Z."/>
            <person name="Liu B."/>
            <person name="Lu W."/>
            <person name="Hui Y."/>
            <person name="Liang J."/>
            <person name="Zhou Z."/>
            <person name="Hou R."/>
            <person name="Li X."/>
            <person name="Liu Y."/>
            <person name="Li H."/>
            <person name="Ning X."/>
            <person name="Lin Y."/>
            <person name="Zhao L."/>
            <person name="Xing Q."/>
            <person name="Dou J."/>
            <person name="Li Y."/>
            <person name="Mao J."/>
            <person name="Guo H."/>
            <person name="Dou H."/>
            <person name="Li T."/>
            <person name="Mu C."/>
            <person name="Jiang W."/>
            <person name="Fu Q."/>
            <person name="Fu X."/>
            <person name="Miao Y."/>
            <person name="Liu J."/>
            <person name="Yu Q."/>
            <person name="Li R."/>
            <person name="Liao H."/>
            <person name="Li X."/>
            <person name="Kong Y."/>
            <person name="Jiang Z."/>
            <person name="Chourrout D."/>
            <person name="Li R."/>
            <person name="Bao Z."/>
        </authorList>
    </citation>
    <scope>NUCLEOTIDE SEQUENCE [LARGE SCALE GENOMIC DNA]</scope>
    <source>
        <strain evidence="7 8">PY_sf001</strain>
    </source>
</reference>
<dbReference type="SUPFAM" id="SSF57903">
    <property type="entry name" value="FYVE/PHD zinc finger"/>
    <property type="match status" value="2"/>
</dbReference>
<keyword evidence="1" id="KW-0479">Metal-binding</keyword>
<dbReference type="PANTHER" id="PTHR23164">
    <property type="entry name" value="EARLY ENDOSOME ANTIGEN 1"/>
    <property type="match status" value="1"/>
</dbReference>
<evidence type="ECO:0000313" key="8">
    <source>
        <dbReference type="Proteomes" id="UP000242188"/>
    </source>
</evidence>
<dbReference type="SMART" id="SM00064">
    <property type="entry name" value="FYVE"/>
    <property type="match status" value="2"/>
</dbReference>
<evidence type="ECO:0000256" key="1">
    <source>
        <dbReference type="ARBA" id="ARBA00022723"/>
    </source>
</evidence>
<dbReference type="Pfam" id="PF01363">
    <property type="entry name" value="FYVE"/>
    <property type="match status" value="2"/>
</dbReference>
<dbReference type="InterPro" id="IPR013083">
    <property type="entry name" value="Znf_RING/FYVE/PHD"/>
</dbReference>
<dbReference type="InterPro" id="IPR017455">
    <property type="entry name" value="Znf_FYVE-rel"/>
</dbReference>
<evidence type="ECO:0000256" key="3">
    <source>
        <dbReference type="ARBA" id="ARBA00022833"/>
    </source>
</evidence>
<dbReference type="OrthoDB" id="10018316at2759"/>
<feature type="domain" description="FYVE-type" evidence="6">
    <location>
        <begin position="207"/>
        <end position="292"/>
    </location>
</feature>
<dbReference type="InterPro" id="IPR011011">
    <property type="entry name" value="Znf_FYVE_PHD"/>
</dbReference>
<dbReference type="AlphaFoldDB" id="A0A210PZD2"/>